<evidence type="ECO:0000259" key="7">
    <source>
        <dbReference type="PROSITE" id="PS50845"/>
    </source>
</evidence>
<evidence type="ECO:0000256" key="4">
    <source>
        <dbReference type="ARBA" id="ARBA00022989"/>
    </source>
</evidence>
<organism evidence="8 9">
    <name type="scientific">Coffea arabica</name>
    <name type="common">Arabian coffee</name>
    <dbReference type="NCBI Taxonomy" id="13443"/>
    <lineage>
        <taxon>Eukaryota</taxon>
        <taxon>Viridiplantae</taxon>
        <taxon>Streptophyta</taxon>
        <taxon>Embryophyta</taxon>
        <taxon>Tracheophyta</taxon>
        <taxon>Spermatophyta</taxon>
        <taxon>Magnoliopsida</taxon>
        <taxon>eudicotyledons</taxon>
        <taxon>Gunneridae</taxon>
        <taxon>Pentapetalae</taxon>
        <taxon>asterids</taxon>
        <taxon>lamiids</taxon>
        <taxon>Gentianales</taxon>
        <taxon>Rubiaceae</taxon>
        <taxon>Ixoroideae</taxon>
        <taxon>Gardenieae complex</taxon>
        <taxon>Bertiereae - Coffeeae clade</taxon>
        <taxon>Coffeeae</taxon>
        <taxon>Coffea</taxon>
    </lineage>
</organism>
<accession>A0ABM4V595</accession>
<feature type="transmembrane region" description="Helical" evidence="6">
    <location>
        <begin position="73"/>
        <end position="91"/>
    </location>
</feature>
<feature type="transmembrane region" description="Helical" evidence="6">
    <location>
        <begin position="139"/>
        <end position="157"/>
    </location>
</feature>
<dbReference type="PROSITE" id="PS50845">
    <property type="entry name" value="RETICULON"/>
    <property type="match status" value="1"/>
</dbReference>
<keyword evidence="5 6" id="KW-0472">Membrane</keyword>
<comment type="subcellular location">
    <subcellularLocation>
        <location evidence="1 6">Endoplasmic reticulum membrane</location>
        <topology evidence="1 6">Multi-pass membrane protein</topology>
    </subcellularLocation>
</comment>
<sequence length="240" mass="27248">MSDDDDTGSETSPPPTVAVGVETLRLQRKQPAAAAVVRDVLLWRRIHVSILVLVVATATWVALQLYQYNAVQVGSWAAMFLFTLIFVWGNIHRLLKIEGPDVSGMEISERRAAEMAHGIREWIEEGIRWLFRVGAEREWSVFGATVAALGLLSWIATRFDLLTLVYMEEEDMKFVFVMGYYAGVVLGMTVPAIYVKHENKIIEYGMRSRIQSKKYYDLSKGVLRRIRSKVAAGKKHKKIE</sequence>
<evidence type="ECO:0000256" key="1">
    <source>
        <dbReference type="ARBA" id="ARBA00004477"/>
    </source>
</evidence>
<feature type="domain" description="Reticulon" evidence="7">
    <location>
        <begin position="37"/>
        <end position="240"/>
    </location>
</feature>
<name>A0ABM4V595_COFAR</name>
<dbReference type="InterPro" id="IPR003388">
    <property type="entry name" value="Reticulon"/>
</dbReference>
<keyword evidence="2 6" id="KW-0812">Transmembrane</keyword>
<feature type="transmembrane region" description="Helical" evidence="6">
    <location>
        <begin position="48"/>
        <end position="67"/>
    </location>
</feature>
<reference evidence="9" key="1">
    <citation type="submission" date="2025-08" db="UniProtKB">
        <authorList>
            <consortium name="RefSeq"/>
        </authorList>
    </citation>
    <scope>IDENTIFICATION</scope>
    <source>
        <tissue evidence="9">Leaves</tissue>
    </source>
</reference>
<gene>
    <name evidence="9" type="primary">LOC140010936</name>
</gene>
<dbReference type="InterPro" id="IPR045064">
    <property type="entry name" value="Reticulon-like"/>
</dbReference>
<keyword evidence="4 6" id="KW-1133">Transmembrane helix</keyword>
<keyword evidence="3 6" id="KW-0256">Endoplasmic reticulum</keyword>
<protein>
    <recommendedName>
        <fullName evidence="6">Reticulon-like protein</fullName>
    </recommendedName>
</protein>
<proteinExistence type="predicted"/>
<dbReference type="GeneID" id="140010936"/>
<dbReference type="Proteomes" id="UP001652660">
    <property type="component" value="Chromosome 7e"/>
</dbReference>
<evidence type="ECO:0000313" key="8">
    <source>
        <dbReference type="Proteomes" id="UP001652660"/>
    </source>
</evidence>
<evidence type="ECO:0000313" key="9">
    <source>
        <dbReference type="RefSeq" id="XP_071914704.1"/>
    </source>
</evidence>
<feature type="transmembrane region" description="Helical" evidence="6">
    <location>
        <begin position="177"/>
        <end position="195"/>
    </location>
</feature>
<dbReference type="RefSeq" id="XP_071914704.1">
    <property type="nucleotide sequence ID" value="XM_072058603.1"/>
</dbReference>
<dbReference type="PANTHER" id="PTHR10994:SF145">
    <property type="entry name" value="RETICULON-LIKE PROTEIN B13"/>
    <property type="match status" value="1"/>
</dbReference>
<evidence type="ECO:0000256" key="3">
    <source>
        <dbReference type="ARBA" id="ARBA00022824"/>
    </source>
</evidence>
<evidence type="ECO:0000256" key="2">
    <source>
        <dbReference type="ARBA" id="ARBA00022692"/>
    </source>
</evidence>
<keyword evidence="8" id="KW-1185">Reference proteome</keyword>
<dbReference type="Pfam" id="PF02453">
    <property type="entry name" value="Reticulon"/>
    <property type="match status" value="1"/>
</dbReference>
<evidence type="ECO:0000256" key="5">
    <source>
        <dbReference type="ARBA" id="ARBA00023136"/>
    </source>
</evidence>
<dbReference type="PANTHER" id="PTHR10994">
    <property type="entry name" value="RETICULON"/>
    <property type="match status" value="1"/>
</dbReference>
<evidence type="ECO:0000256" key="6">
    <source>
        <dbReference type="RuleBase" id="RU363132"/>
    </source>
</evidence>